<dbReference type="AlphaFoldDB" id="A0A1F2WQ57"/>
<comment type="caution">
    <text evidence="2">The sequence shown here is derived from an EMBL/GenBank/DDBJ whole genome shotgun (WGS) entry which is preliminary data.</text>
</comment>
<name>A0A1F2WQ57_9ACTN</name>
<dbReference type="Gene3D" id="3.40.50.11900">
    <property type="match status" value="1"/>
</dbReference>
<dbReference type="Proteomes" id="UP000177876">
    <property type="component" value="Unassembled WGS sequence"/>
</dbReference>
<protein>
    <recommendedName>
        <fullName evidence="1">DUF2229 domain-containing protein</fullName>
    </recommendedName>
</protein>
<dbReference type="PANTHER" id="PTHR32329">
    <property type="entry name" value="BIFUNCTIONAL PROTEIN [INCLUDES 2-HYDROXYACYL-COA DEHYDRATASE (N-TER) AND ITS ACTIVATOR DOMAIN (C_TERM)-RELATED"/>
    <property type="match status" value="1"/>
</dbReference>
<feature type="domain" description="DUF2229" evidence="1">
    <location>
        <begin position="2"/>
        <end position="218"/>
    </location>
</feature>
<dbReference type="InterPro" id="IPR018709">
    <property type="entry name" value="CoA_activase_DUF2229"/>
</dbReference>
<evidence type="ECO:0000313" key="3">
    <source>
        <dbReference type="Proteomes" id="UP000177876"/>
    </source>
</evidence>
<dbReference type="Pfam" id="PF09989">
    <property type="entry name" value="DUF2229"/>
    <property type="match status" value="1"/>
</dbReference>
<dbReference type="InterPro" id="IPR051805">
    <property type="entry name" value="Dehydratase_Activator_Redct"/>
</dbReference>
<evidence type="ECO:0000313" key="2">
    <source>
        <dbReference type="EMBL" id="OFW58936.1"/>
    </source>
</evidence>
<dbReference type="STRING" id="1797197.A2Y75_00135"/>
<dbReference type="PANTHER" id="PTHR32329:SF2">
    <property type="entry name" value="BIFUNCTIONAL PROTEIN [INCLUDES 2-HYDROXYACYL-COA DEHYDRATASE (N-TER) AND ITS ACTIVATOR DOMAIN (C_TERM)"/>
    <property type="match status" value="1"/>
</dbReference>
<gene>
    <name evidence="2" type="ORF">A2Y75_00135</name>
</gene>
<organism evidence="2 3">
    <name type="scientific">Candidatus Solincola sediminis</name>
    <dbReference type="NCBI Taxonomy" id="1797199"/>
    <lineage>
        <taxon>Bacteria</taxon>
        <taxon>Bacillati</taxon>
        <taxon>Actinomycetota</taxon>
        <taxon>Candidatus Geothermincolia</taxon>
        <taxon>Candidatus Geothermincolales</taxon>
        <taxon>Candidatus Geothermincolaceae</taxon>
        <taxon>Candidatus Solincola</taxon>
    </lineage>
</organism>
<sequence>MKVGIPGGLLYFRYGRLWNSFLNALGAEVVESGETTRSILTSGVSKAENESCLPVKVFYGHVLALKDKVDALFVPRLVSVKKNTHTCPKMLGLPDMAKSAVGEKVDIIAPTIDFHFGLWTNYRAVYSTGRRFTRNPAKIISSGIEAWKEHGSYLEKLTMGVDHKQALEGGSEQRLCEGRELRVGVIGHHYNVYDTFTTMSLLERLGAMGVDVMTADMVPETLRELELKKLPQEIYWSYEQEIAGAILACGRYKLVDGIIFMISFPCGPDSIIRVLCEQEIRSMDTVPMMTLVMDEHTGEGGFLTRIEAFVDMLRRKKDRAEADNRVVVAV</sequence>
<dbReference type="EMBL" id="MELK01000019">
    <property type="protein sequence ID" value="OFW58936.1"/>
    <property type="molecule type" value="Genomic_DNA"/>
</dbReference>
<accession>A0A1F2WQ57</accession>
<proteinExistence type="predicted"/>
<evidence type="ECO:0000259" key="1">
    <source>
        <dbReference type="Pfam" id="PF09989"/>
    </source>
</evidence>
<reference evidence="2 3" key="1">
    <citation type="journal article" date="2016" name="Nat. Commun.">
        <title>Thousands of microbial genomes shed light on interconnected biogeochemical processes in an aquifer system.</title>
        <authorList>
            <person name="Anantharaman K."/>
            <person name="Brown C.T."/>
            <person name="Hug L.A."/>
            <person name="Sharon I."/>
            <person name="Castelle C.J."/>
            <person name="Probst A.J."/>
            <person name="Thomas B.C."/>
            <person name="Singh A."/>
            <person name="Wilkins M.J."/>
            <person name="Karaoz U."/>
            <person name="Brodie E.L."/>
            <person name="Williams K.H."/>
            <person name="Hubbard S.S."/>
            <person name="Banfield J.F."/>
        </authorList>
    </citation>
    <scope>NUCLEOTIDE SEQUENCE [LARGE SCALE GENOMIC DNA]</scope>
</reference>